<comment type="similarity">
    <text evidence="2">Belongs to the glycosyltransferase 20 family.</text>
</comment>
<comment type="catalytic activity">
    <reaction evidence="11">
        <text>D-glucose 6-phosphate + UDP-alpha-D-glucose = alpha,alpha-trehalose 6-phosphate + UDP + H(+)</text>
        <dbReference type="Rhea" id="RHEA:18889"/>
        <dbReference type="ChEBI" id="CHEBI:15378"/>
        <dbReference type="ChEBI" id="CHEBI:58223"/>
        <dbReference type="ChEBI" id="CHEBI:58429"/>
        <dbReference type="ChEBI" id="CHEBI:58885"/>
        <dbReference type="ChEBI" id="CHEBI:61548"/>
        <dbReference type="EC" id="2.4.1.15"/>
    </reaction>
</comment>
<dbReference type="EMBL" id="LBNQ01000025">
    <property type="protein sequence ID" value="KKW67656.1"/>
    <property type="molecule type" value="Genomic_DNA"/>
</dbReference>
<organism evidence="12 13">
    <name type="scientific">Lampropedia cohaerens</name>
    <dbReference type="NCBI Taxonomy" id="1610491"/>
    <lineage>
        <taxon>Bacteria</taxon>
        <taxon>Pseudomonadati</taxon>
        <taxon>Pseudomonadota</taxon>
        <taxon>Betaproteobacteria</taxon>
        <taxon>Burkholderiales</taxon>
        <taxon>Comamonadaceae</taxon>
        <taxon>Lampropedia</taxon>
    </lineage>
</organism>
<keyword evidence="6" id="KW-0328">Glycosyltransferase</keyword>
<evidence type="ECO:0000256" key="5">
    <source>
        <dbReference type="ARBA" id="ARBA00018539"/>
    </source>
</evidence>
<dbReference type="Pfam" id="PF00982">
    <property type="entry name" value="Glyco_transf_20"/>
    <property type="match status" value="1"/>
</dbReference>
<dbReference type="PATRIC" id="fig|1610491.3.peg.1771"/>
<evidence type="ECO:0000313" key="12">
    <source>
        <dbReference type="EMBL" id="KKW67656.1"/>
    </source>
</evidence>
<dbReference type="Gene3D" id="3.40.50.2000">
    <property type="entry name" value="Glycogen Phosphorylase B"/>
    <property type="match status" value="2"/>
</dbReference>
<comment type="caution">
    <text evidence="12">The sequence shown here is derived from an EMBL/GenBank/DDBJ whole genome shotgun (WGS) entry which is preliminary data.</text>
</comment>
<evidence type="ECO:0000256" key="11">
    <source>
        <dbReference type="ARBA" id="ARBA00048039"/>
    </source>
</evidence>
<dbReference type="STRING" id="1610491.AAV94_08335"/>
<dbReference type="PANTHER" id="PTHR10788:SF106">
    <property type="entry name" value="BCDNA.GH08860"/>
    <property type="match status" value="1"/>
</dbReference>
<dbReference type="SUPFAM" id="SSF53756">
    <property type="entry name" value="UDP-Glycosyltransferase/glycogen phosphorylase"/>
    <property type="match status" value="1"/>
</dbReference>
<proteinExistence type="inferred from homology"/>
<name>A0A0U1PYV2_9BURK</name>
<evidence type="ECO:0000256" key="7">
    <source>
        <dbReference type="ARBA" id="ARBA00022679"/>
    </source>
</evidence>
<dbReference type="Proteomes" id="UP000050580">
    <property type="component" value="Unassembled WGS sequence"/>
</dbReference>
<sequence>MKRLIIVSNRVAPPQPGRAAPGGLVSGVLDALRNVGGIWFGWNGEVDDAAAPLGQASPQLHPLAGQGADITLATVPLSRQDYEDYYCGFANGVLWPSFHYRSDLARYDPCAYAGYLRVNRALARALRPLLRDGDVLWVHDYHLIPFAQACRELGVTNRIGFFLHIPFPAAQVVETIPPHRELLRMLRGYDLLGFQTERDRLACIDYLYQQREAQPLSPYLLAFGGRLVRTGVYPISVDVAQIQAMAQQSRHHLLDAAARASGRQAILSVDRLDYSKGLPERFRAYEHLLEQRPDYRRKVQFIQIAPPSRGDVATYRRIREQLDASAGRINGRFSELDWLPLRYLTKGYERSALMGLYRQARVGLVTPLRDGMNLVAKEYVAAQNPDDPGVLVLSQFAGAAVELEAALLVNPYDHAATAAALARALDMPLAQRRERHQHMLQVLQHNSQTQWCRHFLRDLAPVQLRQPLVIPASQMLH</sequence>
<comment type="subunit">
    <text evidence="3">Homotetramer.</text>
</comment>
<gene>
    <name evidence="12" type="ORF">AAV94_08335</name>
</gene>
<evidence type="ECO:0000256" key="8">
    <source>
        <dbReference type="ARBA" id="ARBA00029654"/>
    </source>
</evidence>
<dbReference type="GO" id="GO:0005992">
    <property type="term" value="P:trehalose biosynthetic process"/>
    <property type="evidence" value="ECO:0007669"/>
    <property type="project" value="InterPro"/>
</dbReference>
<evidence type="ECO:0000256" key="1">
    <source>
        <dbReference type="ARBA" id="ARBA00005199"/>
    </source>
</evidence>
<dbReference type="RefSeq" id="WP_046741878.1">
    <property type="nucleotide sequence ID" value="NZ_LBNQ01000025.1"/>
</dbReference>
<dbReference type="FunFam" id="3.40.50.2000:FF:000024">
    <property type="entry name" value="Trehalose-6-phosphate synthase"/>
    <property type="match status" value="1"/>
</dbReference>
<dbReference type="PANTHER" id="PTHR10788">
    <property type="entry name" value="TREHALOSE-6-PHOSPHATE SYNTHASE"/>
    <property type="match status" value="1"/>
</dbReference>
<evidence type="ECO:0000256" key="9">
    <source>
        <dbReference type="ARBA" id="ARBA00030365"/>
    </source>
</evidence>
<dbReference type="EC" id="2.4.1.15" evidence="4"/>
<dbReference type="CDD" id="cd03788">
    <property type="entry name" value="GT20_TPS"/>
    <property type="match status" value="1"/>
</dbReference>
<evidence type="ECO:0000256" key="2">
    <source>
        <dbReference type="ARBA" id="ARBA00008799"/>
    </source>
</evidence>
<protein>
    <recommendedName>
        <fullName evidence="5">Trehalose-6-phosphate synthase</fullName>
        <ecNumber evidence="4">2.4.1.15</ecNumber>
    </recommendedName>
    <alternativeName>
        <fullName evidence="9">Alpha,alpha-trehalose-phosphate synthase [UDP-forming]</fullName>
    </alternativeName>
    <alternativeName>
        <fullName evidence="10">Osmoregulatory trehalose synthesis protein A</fullName>
    </alternativeName>
    <alternativeName>
        <fullName evidence="8">UDP-glucose-glucosephosphate glucosyltransferase</fullName>
    </alternativeName>
</protein>
<dbReference type="GO" id="GO:0003825">
    <property type="term" value="F:alpha,alpha-trehalose-phosphate synthase (UDP-forming) activity"/>
    <property type="evidence" value="ECO:0007669"/>
    <property type="project" value="UniProtKB-EC"/>
</dbReference>
<comment type="pathway">
    <text evidence="1">Glycan biosynthesis; trehalose biosynthesis.</text>
</comment>
<dbReference type="InterPro" id="IPR001830">
    <property type="entry name" value="Glyco_trans_20"/>
</dbReference>
<accession>A0A0U1PYV2</accession>
<reference evidence="12 13" key="1">
    <citation type="submission" date="2015-05" db="EMBL/GenBank/DDBJ databases">
        <title>Draft genome sequence of Lampropedia sp. CT6, isolated from the microbial mat of a hot water spring, located at Manikaran, India.</title>
        <authorList>
            <person name="Tripathi C."/>
            <person name="Rani P."/>
            <person name="Mahato N.K."/>
            <person name="Lal R."/>
        </authorList>
    </citation>
    <scope>NUCLEOTIDE SEQUENCE [LARGE SCALE GENOMIC DNA]</scope>
    <source>
        <strain evidence="12 13">CT6</strain>
    </source>
</reference>
<evidence type="ECO:0000256" key="3">
    <source>
        <dbReference type="ARBA" id="ARBA00011881"/>
    </source>
</evidence>
<keyword evidence="13" id="KW-1185">Reference proteome</keyword>
<evidence type="ECO:0000256" key="6">
    <source>
        <dbReference type="ARBA" id="ARBA00022676"/>
    </source>
</evidence>
<evidence type="ECO:0000256" key="4">
    <source>
        <dbReference type="ARBA" id="ARBA00012538"/>
    </source>
</evidence>
<dbReference type="AlphaFoldDB" id="A0A0U1PYV2"/>
<evidence type="ECO:0000313" key="13">
    <source>
        <dbReference type="Proteomes" id="UP000050580"/>
    </source>
</evidence>
<keyword evidence="7" id="KW-0808">Transferase</keyword>
<evidence type="ECO:0000256" key="10">
    <source>
        <dbReference type="ARBA" id="ARBA00030943"/>
    </source>
</evidence>